<dbReference type="Proteomes" id="UP000887580">
    <property type="component" value="Unplaced"/>
</dbReference>
<reference evidence="2" key="1">
    <citation type="submission" date="2022-11" db="UniProtKB">
        <authorList>
            <consortium name="WormBaseParasite"/>
        </authorList>
    </citation>
    <scope>IDENTIFICATION</scope>
</reference>
<sequence>MRHGLKDNINLPYLNLPIEEARNLLWDKWRLAFKWVFENEIENFDYILRADDNTYIIMENLKAFLSPYNPNDAFIFGSTFKHFVKTGYPSGGPGVIFTREALKQFVGGMYNLEMCPEIPSGFEDIGIGECAEKLNITKIDTRDDRVSFFFQN</sequence>
<organism evidence="1 2">
    <name type="scientific">Panagrolaimus sp. PS1159</name>
    <dbReference type="NCBI Taxonomy" id="55785"/>
    <lineage>
        <taxon>Eukaryota</taxon>
        <taxon>Metazoa</taxon>
        <taxon>Ecdysozoa</taxon>
        <taxon>Nematoda</taxon>
        <taxon>Chromadorea</taxon>
        <taxon>Rhabditida</taxon>
        <taxon>Tylenchina</taxon>
        <taxon>Panagrolaimomorpha</taxon>
        <taxon>Panagrolaimoidea</taxon>
        <taxon>Panagrolaimidae</taxon>
        <taxon>Panagrolaimus</taxon>
    </lineage>
</organism>
<protein>
    <submittedName>
        <fullName evidence="2">N-acetylgalactosaminide beta-1,3-galactosyltransferase</fullName>
    </submittedName>
</protein>
<evidence type="ECO:0000313" key="1">
    <source>
        <dbReference type="Proteomes" id="UP000887580"/>
    </source>
</evidence>
<accession>A0AC35GWN8</accession>
<dbReference type="WBParaSite" id="PS1159_v2.g9569.t1">
    <property type="protein sequence ID" value="PS1159_v2.g9569.t1"/>
    <property type="gene ID" value="PS1159_v2.g9569"/>
</dbReference>
<evidence type="ECO:0000313" key="2">
    <source>
        <dbReference type="WBParaSite" id="PS1159_v2.g9569.t1"/>
    </source>
</evidence>
<proteinExistence type="predicted"/>
<name>A0AC35GWN8_9BILA</name>